<dbReference type="Gene3D" id="1.20.1250.20">
    <property type="entry name" value="MFS general substrate transporter like domains"/>
    <property type="match status" value="1"/>
</dbReference>
<feature type="compositionally biased region" description="Low complexity" evidence="7">
    <location>
        <begin position="9"/>
        <end position="22"/>
    </location>
</feature>
<dbReference type="InterPro" id="IPR010290">
    <property type="entry name" value="TM_effector"/>
</dbReference>
<feature type="transmembrane region" description="Helical" evidence="8">
    <location>
        <begin position="101"/>
        <end position="124"/>
    </location>
</feature>
<evidence type="ECO:0000256" key="2">
    <source>
        <dbReference type="ARBA" id="ARBA00022448"/>
    </source>
</evidence>
<evidence type="ECO:0000256" key="6">
    <source>
        <dbReference type="ARBA" id="ARBA00023136"/>
    </source>
</evidence>
<dbReference type="GO" id="GO:0005886">
    <property type="term" value="C:plasma membrane"/>
    <property type="evidence" value="ECO:0007669"/>
    <property type="project" value="UniProtKB-SubCell"/>
</dbReference>
<accession>A0A7J5E452</accession>
<feature type="transmembrane region" description="Helical" evidence="8">
    <location>
        <begin position="68"/>
        <end position="89"/>
    </location>
</feature>
<feature type="transmembrane region" description="Helical" evidence="8">
    <location>
        <begin position="40"/>
        <end position="62"/>
    </location>
</feature>
<evidence type="ECO:0000256" key="7">
    <source>
        <dbReference type="SAM" id="MobiDB-lite"/>
    </source>
</evidence>
<evidence type="ECO:0000256" key="1">
    <source>
        <dbReference type="ARBA" id="ARBA00004651"/>
    </source>
</evidence>
<evidence type="ECO:0000313" key="10">
    <source>
        <dbReference type="Proteomes" id="UP000449906"/>
    </source>
</evidence>
<feature type="transmembrane region" description="Helical" evidence="8">
    <location>
        <begin position="249"/>
        <end position="272"/>
    </location>
</feature>
<comment type="subcellular location">
    <subcellularLocation>
        <location evidence="1">Cell membrane</location>
        <topology evidence="1">Multi-pass membrane protein</topology>
    </subcellularLocation>
</comment>
<dbReference type="Proteomes" id="UP000449906">
    <property type="component" value="Unassembled WGS sequence"/>
</dbReference>
<feature type="transmembrane region" description="Helical" evidence="8">
    <location>
        <begin position="164"/>
        <end position="187"/>
    </location>
</feature>
<dbReference type="PANTHER" id="PTHR23513">
    <property type="entry name" value="INTEGRAL MEMBRANE EFFLUX PROTEIN-RELATED"/>
    <property type="match status" value="1"/>
</dbReference>
<protein>
    <submittedName>
        <fullName evidence="9">MFS transporter</fullName>
    </submittedName>
</protein>
<gene>
    <name evidence="9" type="ORF">F9L07_15145</name>
</gene>
<feature type="transmembrane region" description="Helical" evidence="8">
    <location>
        <begin position="310"/>
        <end position="332"/>
    </location>
</feature>
<feature type="transmembrane region" description="Helical" evidence="8">
    <location>
        <begin position="379"/>
        <end position="399"/>
    </location>
</feature>
<name>A0A7J5E452_NOCSI</name>
<feature type="transmembrane region" description="Helical" evidence="8">
    <location>
        <begin position="284"/>
        <end position="303"/>
    </location>
</feature>
<dbReference type="PANTHER" id="PTHR23513:SF6">
    <property type="entry name" value="MAJOR FACILITATOR SUPERFAMILY ASSOCIATED DOMAIN-CONTAINING PROTEIN"/>
    <property type="match status" value="1"/>
</dbReference>
<dbReference type="SUPFAM" id="SSF103473">
    <property type="entry name" value="MFS general substrate transporter"/>
    <property type="match status" value="1"/>
</dbReference>
<dbReference type="EMBL" id="WBVM01000001">
    <property type="protein sequence ID" value="KAB2813029.1"/>
    <property type="molecule type" value="Genomic_DNA"/>
</dbReference>
<keyword evidence="5 8" id="KW-1133">Transmembrane helix</keyword>
<keyword evidence="6 8" id="KW-0472">Membrane</keyword>
<keyword evidence="3" id="KW-1003">Cell membrane</keyword>
<keyword evidence="2" id="KW-0813">Transport</keyword>
<dbReference type="Pfam" id="PF05977">
    <property type="entry name" value="MFS_3"/>
    <property type="match status" value="1"/>
</dbReference>
<evidence type="ECO:0000256" key="4">
    <source>
        <dbReference type="ARBA" id="ARBA00022692"/>
    </source>
</evidence>
<dbReference type="AlphaFoldDB" id="A0A7J5E452"/>
<proteinExistence type="predicted"/>
<evidence type="ECO:0000256" key="5">
    <source>
        <dbReference type="ARBA" id="ARBA00022989"/>
    </source>
</evidence>
<sequence>MDRRRRPGADAGVAAPAAPAEPVTERSTGALADPTYRRFLAARTVAMAGNALTLVALPVLVYRLTGSATLTALIAAAETAPYLVVGLPAGALADRWNRRRVLAGTGAASGLALLTVPVADLLGVLTFAQLLGVALVISTLFVFADAASFGLVPQLVGRDRVASATSTLVTVGTAIGLVGPLVAGLLVTTTSPALVLGIDGLAYLVAAAVVARLRWPGSESVPDAVPGRRLGREVGEGLRYLWAMPVVRWLTVLGTGASLAGGATSGLLVVVGVEQLGLASDSPALGWLFAAGALGTFVASLALPRVQRRLGVGLITTAGYAVALVALLALAASSTVVVALPLLAVLNFAMTTLIVNGIVTRQVVTPDHLQSRVNTTARLIAWGGSPLGAALGGVVAGAAGTPWALRAAALGLLASLVGALLVGVPRFARLDVLRAEALGGDYYPR</sequence>
<feature type="region of interest" description="Disordered" evidence="7">
    <location>
        <begin position="1"/>
        <end position="27"/>
    </location>
</feature>
<dbReference type="CDD" id="cd06173">
    <property type="entry name" value="MFS_MefA_like"/>
    <property type="match status" value="1"/>
</dbReference>
<comment type="caution">
    <text evidence="9">The sequence shown here is derived from an EMBL/GenBank/DDBJ whole genome shotgun (WGS) entry which is preliminary data.</text>
</comment>
<evidence type="ECO:0000256" key="8">
    <source>
        <dbReference type="SAM" id="Phobius"/>
    </source>
</evidence>
<evidence type="ECO:0000256" key="3">
    <source>
        <dbReference type="ARBA" id="ARBA00022475"/>
    </source>
</evidence>
<evidence type="ECO:0000313" key="9">
    <source>
        <dbReference type="EMBL" id="KAB2813029.1"/>
    </source>
</evidence>
<feature type="transmembrane region" description="Helical" evidence="8">
    <location>
        <begin position="405"/>
        <end position="424"/>
    </location>
</feature>
<reference evidence="9 10" key="1">
    <citation type="submission" date="2019-09" db="EMBL/GenBank/DDBJ databases">
        <title>Pimelobacter sp. isolated from Paulinella.</title>
        <authorList>
            <person name="Jeong S.E."/>
        </authorList>
    </citation>
    <scope>NUCLEOTIDE SEQUENCE [LARGE SCALE GENOMIC DNA]</scope>
    <source>
        <strain evidence="9 10">Pch-N</strain>
    </source>
</reference>
<feature type="transmembrane region" description="Helical" evidence="8">
    <location>
        <begin position="193"/>
        <end position="211"/>
    </location>
</feature>
<dbReference type="InterPro" id="IPR036259">
    <property type="entry name" value="MFS_trans_sf"/>
</dbReference>
<feature type="transmembrane region" description="Helical" evidence="8">
    <location>
        <begin position="130"/>
        <end position="152"/>
    </location>
</feature>
<feature type="transmembrane region" description="Helical" evidence="8">
    <location>
        <begin position="338"/>
        <end position="359"/>
    </location>
</feature>
<keyword evidence="4 8" id="KW-0812">Transmembrane</keyword>
<organism evidence="9 10">
    <name type="scientific">Nocardioides simplex</name>
    <name type="common">Arthrobacter simplex</name>
    <dbReference type="NCBI Taxonomy" id="2045"/>
    <lineage>
        <taxon>Bacteria</taxon>
        <taxon>Bacillati</taxon>
        <taxon>Actinomycetota</taxon>
        <taxon>Actinomycetes</taxon>
        <taxon>Propionibacteriales</taxon>
        <taxon>Nocardioidaceae</taxon>
        <taxon>Pimelobacter</taxon>
    </lineage>
</organism>